<evidence type="ECO:0000256" key="3">
    <source>
        <dbReference type="ARBA" id="ARBA00022475"/>
    </source>
</evidence>
<dbReference type="OrthoDB" id="9783227at2"/>
<keyword evidence="5" id="KW-0769">Symport</keyword>
<dbReference type="GeneID" id="97243029"/>
<feature type="transmembrane region" description="Helical" evidence="8">
    <location>
        <begin position="378"/>
        <end position="402"/>
    </location>
</feature>
<comment type="subcellular location">
    <subcellularLocation>
        <location evidence="1">Cell membrane</location>
        <topology evidence="1">Multi-pass membrane protein</topology>
    </subcellularLocation>
</comment>
<feature type="domain" description="Major facilitator superfamily (MFS) profile" evidence="9">
    <location>
        <begin position="18"/>
        <end position="430"/>
    </location>
</feature>
<dbReference type="InterPro" id="IPR005828">
    <property type="entry name" value="MFS_sugar_transport-like"/>
</dbReference>
<keyword evidence="7 8" id="KW-0472">Membrane</keyword>
<dbReference type="SUPFAM" id="SSF103473">
    <property type="entry name" value="MFS general substrate transporter"/>
    <property type="match status" value="1"/>
</dbReference>
<dbReference type="PANTHER" id="PTHR43528">
    <property type="entry name" value="ALPHA-KETOGLUTARATE PERMEASE"/>
    <property type="match status" value="1"/>
</dbReference>
<keyword evidence="3" id="KW-1003">Cell membrane</keyword>
<dbReference type="EMBL" id="LPZR01000197">
    <property type="protein sequence ID" value="KYO50512.1"/>
    <property type="molecule type" value="Genomic_DNA"/>
</dbReference>
<evidence type="ECO:0000313" key="11">
    <source>
        <dbReference type="Proteomes" id="UP000075787"/>
    </source>
</evidence>
<reference evidence="10 11" key="1">
    <citation type="submission" date="2015-12" db="EMBL/GenBank/DDBJ databases">
        <title>Genome sequence of Tistrella mobilis MCCC 1A02139.</title>
        <authorList>
            <person name="Lu L."/>
            <person name="Lai Q."/>
            <person name="Shao Z."/>
            <person name="Qian P."/>
        </authorList>
    </citation>
    <scope>NUCLEOTIDE SEQUENCE [LARGE SCALE GENOMIC DNA]</scope>
    <source>
        <strain evidence="10 11">MCCC 1A02139</strain>
    </source>
</reference>
<dbReference type="Proteomes" id="UP000075787">
    <property type="component" value="Unassembled WGS sequence"/>
</dbReference>
<keyword evidence="2" id="KW-0813">Transport</keyword>
<gene>
    <name evidence="10" type="ORF">AUP44_12915</name>
</gene>
<evidence type="ECO:0000259" key="9">
    <source>
        <dbReference type="PROSITE" id="PS50850"/>
    </source>
</evidence>
<proteinExistence type="predicted"/>
<evidence type="ECO:0000256" key="6">
    <source>
        <dbReference type="ARBA" id="ARBA00022989"/>
    </source>
</evidence>
<protein>
    <submittedName>
        <fullName evidence="10">MFS transporter</fullName>
    </submittedName>
</protein>
<feature type="transmembrane region" description="Helical" evidence="8">
    <location>
        <begin position="408"/>
        <end position="426"/>
    </location>
</feature>
<dbReference type="PANTHER" id="PTHR43528:SF8">
    <property type="entry name" value="BLR0239 PROTEIN"/>
    <property type="match status" value="1"/>
</dbReference>
<dbReference type="Pfam" id="PF00083">
    <property type="entry name" value="Sugar_tr"/>
    <property type="match status" value="2"/>
</dbReference>
<dbReference type="FunFam" id="1.20.1250.20:FF:000001">
    <property type="entry name" value="Dicarboxylate MFS transporter"/>
    <property type="match status" value="1"/>
</dbReference>
<dbReference type="PROSITE" id="PS50850">
    <property type="entry name" value="MFS"/>
    <property type="match status" value="1"/>
</dbReference>
<feature type="transmembrane region" description="Helical" evidence="8">
    <location>
        <begin position="341"/>
        <end position="366"/>
    </location>
</feature>
<evidence type="ECO:0000256" key="8">
    <source>
        <dbReference type="SAM" id="Phobius"/>
    </source>
</evidence>
<dbReference type="InterPro" id="IPR020846">
    <property type="entry name" value="MFS_dom"/>
</dbReference>
<keyword evidence="4 8" id="KW-0812">Transmembrane</keyword>
<name>A0A162K5H0_9PROT</name>
<evidence type="ECO:0000256" key="2">
    <source>
        <dbReference type="ARBA" id="ARBA00022448"/>
    </source>
</evidence>
<feature type="transmembrane region" description="Helical" evidence="8">
    <location>
        <begin position="165"/>
        <end position="184"/>
    </location>
</feature>
<feature type="transmembrane region" description="Helical" evidence="8">
    <location>
        <begin position="54"/>
        <end position="78"/>
    </location>
</feature>
<evidence type="ECO:0000256" key="1">
    <source>
        <dbReference type="ARBA" id="ARBA00004651"/>
    </source>
</evidence>
<dbReference type="InterPro" id="IPR036259">
    <property type="entry name" value="MFS_trans_sf"/>
</dbReference>
<sequence>MSTIPLPVATTRWRRLRPIIAATVGCLLEWYDFAVYGYFAVVIAKLFFPTGSDWTSLLLAVATFGVGFAMRPVGALVLGTLADRRGRKAALSLTITTMVFGTALIAFAPTHAQIGLWAPVLIVIGRLIQGFSAGGEMGVATAWLVEYAGPGRRMLQASFQQMTQLTALLAGSLTGALVTGLLSPAEVEAWGWRVPFMVGLVIGPIGWYIRRHTEEPPEFAARQAARHPQAPRISPGHVIRAHPRAALAGFCITILWTICTYFFLVYMPTYAIRELGIAADGALISNALALAVAVLFVPGFAILADRRGPKPVMTAAALVLLAASWPALATLTSSPHLPTLILVQAALAIPIAAFTGPAGGAMAGLFPPETRATGMSIAYNFAVTLFGGFAPFIATWAIGVTGDPHAPAWYLCFGAAAAVIGVRLMGGRRG</sequence>
<feature type="transmembrane region" description="Helical" evidence="8">
    <location>
        <begin position="311"/>
        <end position="329"/>
    </location>
</feature>
<feature type="transmembrane region" description="Helical" evidence="8">
    <location>
        <begin position="20"/>
        <end position="48"/>
    </location>
</feature>
<feature type="transmembrane region" description="Helical" evidence="8">
    <location>
        <begin position="90"/>
        <end position="108"/>
    </location>
</feature>
<feature type="transmembrane region" description="Helical" evidence="8">
    <location>
        <begin position="284"/>
        <end position="304"/>
    </location>
</feature>
<accession>A0A162K5H0</accession>
<feature type="transmembrane region" description="Helical" evidence="8">
    <location>
        <begin position="245"/>
        <end position="264"/>
    </location>
</feature>
<evidence type="ECO:0000256" key="4">
    <source>
        <dbReference type="ARBA" id="ARBA00022692"/>
    </source>
</evidence>
<feature type="transmembrane region" description="Helical" evidence="8">
    <location>
        <begin position="114"/>
        <end position="145"/>
    </location>
</feature>
<keyword evidence="6 8" id="KW-1133">Transmembrane helix</keyword>
<comment type="caution">
    <text evidence="10">The sequence shown here is derived from an EMBL/GenBank/DDBJ whole genome shotgun (WGS) entry which is preliminary data.</text>
</comment>
<organism evidence="10 11">
    <name type="scientific">Tistrella mobilis</name>
    <dbReference type="NCBI Taxonomy" id="171437"/>
    <lineage>
        <taxon>Bacteria</taxon>
        <taxon>Pseudomonadati</taxon>
        <taxon>Pseudomonadota</taxon>
        <taxon>Alphaproteobacteria</taxon>
        <taxon>Geminicoccales</taxon>
        <taxon>Geminicoccaceae</taxon>
        <taxon>Tistrella</taxon>
    </lineage>
</organism>
<dbReference type="AlphaFoldDB" id="A0A162K5H0"/>
<evidence type="ECO:0000313" key="10">
    <source>
        <dbReference type="EMBL" id="KYO50512.1"/>
    </source>
</evidence>
<evidence type="ECO:0000256" key="5">
    <source>
        <dbReference type="ARBA" id="ARBA00022847"/>
    </source>
</evidence>
<dbReference type="Gene3D" id="1.20.1250.20">
    <property type="entry name" value="MFS general substrate transporter like domains"/>
    <property type="match status" value="2"/>
</dbReference>
<dbReference type="GO" id="GO:0005886">
    <property type="term" value="C:plasma membrane"/>
    <property type="evidence" value="ECO:0007669"/>
    <property type="project" value="UniProtKB-SubCell"/>
</dbReference>
<dbReference type="GO" id="GO:0015293">
    <property type="term" value="F:symporter activity"/>
    <property type="evidence" value="ECO:0007669"/>
    <property type="project" value="UniProtKB-KW"/>
</dbReference>
<feature type="transmembrane region" description="Helical" evidence="8">
    <location>
        <begin position="190"/>
        <end position="209"/>
    </location>
</feature>
<evidence type="ECO:0000256" key="7">
    <source>
        <dbReference type="ARBA" id="ARBA00023136"/>
    </source>
</evidence>
<dbReference type="RefSeq" id="WP_062768034.1">
    <property type="nucleotide sequence ID" value="NZ_CP121045.1"/>
</dbReference>
<dbReference type="InterPro" id="IPR051084">
    <property type="entry name" value="H+-coupled_symporters"/>
</dbReference>